<protein>
    <submittedName>
        <fullName evidence="16">Uncharacterized protein</fullName>
    </submittedName>
</protein>
<proteinExistence type="inferred from homology"/>
<keyword evidence="5 13" id="KW-0812">Transmembrane</keyword>
<dbReference type="Pfam" id="PF00858">
    <property type="entry name" value="ASC"/>
    <property type="match status" value="1"/>
</dbReference>
<evidence type="ECO:0000313" key="16">
    <source>
        <dbReference type="WBParaSite" id="ACRNAN_scaffold15531.g24602.t1"/>
    </source>
</evidence>
<evidence type="ECO:0000256" key="10">
    <source>
        <dbReference type="ARBA" id="ARBA00023180"/>
    </source>
</evidence>
<evidence type="ECO:0000256" key="5">
    <source>
        <dbReference type="ARBA" id="ARBA00022692"/>
    </source>
</evidence>
<comment type="similarity">
    <text evidence="2 13">Belongs to the amiloride-sensitive sodium channel (TC 1.A.6) family.</text>
</comment>
<keyword evidence="12 13" id="KW-0407">Ion channel</keyword>
<keyword evidence="11 13" id="KW-0739">Sodium transport</keyword>
<keyword evidence="10" id="KW-0325">Glycoprotein</keyword>
<evidence type="ECO:0000256" key="2">
    <source>
        <dbReference type="ARBA" id="ARBA00007193"/>
    </source>
</evidence>
<keyword evidence="9 14" id="KW-0472">Membrane</keyword>
<dbReference type="AlphaFoldDB" id="A0A914CWC1"/>
<accession>A0A914CWC1</accession>
<evidence type="ECO:0000256" key="11">
    <source>
        <dbReference type="ARBA" id="ARBA00023201"/>
    </source>
</evidence>
<dbReference type="Proteomes" id="UP000887540">
    <property type="component" value="Unplaced"/>
</dbReference>
<feature type="transmembrane region" description="Helical" evidence="14">
    <location>
        <begin position="48"/>
        <end position="71"/>
    </location>
</feature>
<evidence type="ECO:0000256" key="14">
    <source>
        <dbReference type="SAM" id="Phobius"/>
    </source>
</evidence>
<dbReference type="Gene3D" id="1.10.287.770">
    <property type="entry name" value="YojJ-like"/>
    <property type="match status" value="1"/>
</dbReference>
<dbReference type="GO" id="GO:0016020">
    <property type="term" value="C:membrane"/>
    <property type="evidence" value="ECO:0007669"/>
    <property type="project" value="UniProtKB-SubCell"/>
</dbReference>
<dbReference type="WBParaSite" id="ACRNAN_scaffold15531.g24602.t1">
    <property type="protein sequence ID" value="ACRNAN_scaffold15531.g24602.t1"/>
    <property type="gene ID" value="ACRNAN_scaffold15531.g24602"/>
</dbReference>
<keyword evidence="15" id="KW-1185">Reference proteome</keyword>
<keyword evidence="3 13" id="KW-0813">Transport</keyword>
<name>A0A914CWC1_9BILA</name>
<evidence type="ECO:0000256" key="13">
    <source>
        <dbReference type="RuleBase" id="RU000679"/>
    </source>
</evidence>
<keyword evidence="7" id="KW-0915">Sodium</keyword>
<comment type="subcellular location">
    <subcellularLocation>
        <location evidence="1">Membrane</location>
        <topology evidence="1">Multi-pass membrane protein</topology>
    </subcellularLocation>
</comment>
<evidence type="ECO:0000256" key="9">
    <source>
        <dbReference type="ARBA" id="ARBA00023136"/>
    </source>
</evidence>
<evidence type="ECO:0000256" key="1">
    <source>
        <dbReference type="ARBA" id="ARBA00004141"/>
    </source>
</evidence>
<dbReference type="GO" id="GO:0005272">
    <property type="term" value="F:sodium channel activity"/>
    <property type="evidence" value="ECO:0007669"/>
    <property type="project" value="UniProtKB-KW"/>
</dbReference>
<evidence type="ECO:0000256" key="12">
    <source>
        <dbReference type="ARBA" id="ARBA00023303"/>
    </source>
</evidence>
<dbReference type="InterPro" id="IPR001873">
    <property type="entry name" value="ENaC"/>
</dbReference>
<evidence type="ECO:0000256" key="4">
    <source>
        <dbReference type="ARBA" id="ARBA00022461"/>
    </source>
</evidence>
<evidence type="ECO:0000256" key="6">
    <source>
        <dbReference type="ARBA" id="ARBA00022989"/>
    </source>
</evidence>
<evidence type="ECO:0000256" key="8">
    <source>
        <dbReference type="ARBA" id="ARBA00023065"/>
    </source>
</evidence>
<organism evidence="15 16">
    <name type="scientific">Acrobeloides nanus</name>
    <dbReference type="NCBI Taxonomy" id="290746"/>
    <lineage>
        <taxon>Eukaryota</taxon>
        <taxon>Metazoa</taxon>
        <taxon>Ecdysozoa</taxon>
        <taxon>Nematoda</taxon>
        <taxon>Chromadorea</taxon>
        <taxon>Rhabditida</taxon>
        <taxon>Tylenchina</taxon>
        <taxon>Cephalobomorpha</taxon>
        <taxon>Cephaloboidea</taxon>
        <taxon>Cephalobidae</taxon>
        <taxon>Acrobeloides</taxon>
    </lineage>
</organism>
<sequence length="95" mass="11113">MNLYHFRTYSISHVKSEHFNGTTNRYGLSEEFYKSDWKDFLAKIGGTMGLFIGCSIMSISQIVLYMTMVICGRAKKSRRNRNYQEVMIIPHHDNP</sequence>
<keyword evidence="6 14" id="KW-1133">Transmembrane helix</keyword>
<evidence type="ECO:0000256" key="3">
    <source>
        <dbReference type="ARBA" id="ARBA00022448"/>
    </source>
</evidence>
<evidence type="ECO:0000256" key="7">
    <source>
        <dbReference type="ARBA" id="ARBA00023053"/>
    </source>
</evidence>
<keyword evidence="8 13" id="KW-0406">Ion transport</keyword>
<reference evidence="16" key="1">
    <citation type="submission" date="2022-11" db="UniProtKB">
        <authorList>
            <consortium name="WormBaseParasite"/>
        </authorList>
    </citation>
    <scope>IDENTIFICATION</scope>
</reference>
<evidence type="ECO:0000313" key="15">
    <source>
        <dbReference type="Proteomes" id="UP000887540"/>
    </source>
</evidence>
<keyword evidence="4 13" id="KW-0894">Sodium channel</keyword>